<evidence type="ECO:0000256" key="2">
    <source>
        <dbReference type="ARBA" id="ARBA00006706"/>
    </source>
</evidence>
<dbReference type="SFLD" id="SFLDS00005">
    <property type="entry name" value="Isoprenoid_Synthase_Type_I"/>
    <property type="match status" value="1"/>
</dbReference>
<dbReference type="Pfam" id="PF00348">
    <property type="entry name" value="polyprenyl_synt"/>
    <property type="match status" value="1"/>
</dbReference>
<keyword evidence="5" id="KW-0460">Magnesium</keyword>
<dbReference type="PANTHER" id="PTHR12001:SF85">
    <property type="entry name" value="SHORT CHAIN ISOPRENYL DIPHOSPHATE SYNTHASE"/>
    <property type="match status" value="1"/>
</dbReference>
<proteinExistence type="inferred from homology"/>
<comment type="caution">
    <text evidence="7">The sequence shown here is derived from an EMBL/GenBank/DDBJ whole genome shotgun (WGS) entry which is preliminary data.</text>
</comment>
<evidence type="ECO:0000313" key="8">
    <source>
        <dbReference type="Proteomes" id="UP000264217"/>
    </source>
</evidence>
<dbReference type="Gene3D" id="1.10.600.10">
    <property type="entry name" value="Farnesyl Diphosphate Synthase"/>
    <property type="match status" value="1"/>
</dbReference>
<dbReference type="GO" id="GO:0004659">
    <property type="term" value="F:prenyltransferase activity"/>
    <property type="evidence" value="ECO:0007669"/>
    <property type="project" value="InterPro"/>
</dbReference>
<dbReference type="SFLD" id="SFLDG01017">
    <property type="entry name" value="Polyprenyl_Transferase_Like"/>
    <property type="match status" value="1"/>
</dbReference>
<keyword evidence="8" id="KW-1185">Reference proteome</keyword>
<comment type="cofactor">
    <cofactor evidence="1">
        <name>Mg(2+)</name>
        <dbReference type="ChEBI" id="CHEBI:18420"/>
    </cofactor>
</comment>
<gene>
    <name evidence="7" type="ORF">D0C36_02095</name>
</gene>
<dbReference type="PANTHER" id="PTHR12001">
    <property type="entry name" value="GERANYLGERANYL PYROPHOSPHATE SYNTHASE"/>
    <property type="match status" value="1"/>
</dbReference>
<keyword evidence="3 6" id="KW-0808">Transferase</keyword>
<dbReference type="CDD" id="cd00685">
    <property type="entry name" value="Trans_IPPS_HT"/>
    <property type="match status" value="1"/>
</dbReference>
<evidence type="ECO:0000313" key="7">
    <source>
        <dbReference type="EMBL" id="RFZ94369.1"/>
    </source>
</evidence>
<dbReference type="RefSeq" id="WP_117389932.1">
    <property type="nucleotide sequence ID" value="NZ_QWDC01000001.1"/>
</dbReference>
<dbReference type="PROSITE" id="PS00444">
    <property type="entry name" value="POLYPRENYL_SYNTHASE_2"/>
    <property type="match status" value="1"/>
</dbReference>
<dbReference type="PROSITE" id="PS00723">
    <property type="entry name" value="POLYPRENYL_SYNTHASE_1"/>
    <property type="match status" value="1"/>
</dbReference>
<evidence type="ECO:0000256" key="3">
    <source>
        <dbReference type="ARBA" id="ARBA00022679"/>
    </source>
</evidence>
<dbReference type="GO" id="GO:0008299">
    <property type="term" value="P:isoprenoid biosynthetic process"/>
    <property type="evidence" value="ECO:0007669"/>
    <property type="project" value="InterPro"/>
</dbReference>
<evidence type="ECO:0000256" key="4">
    <source>
        <dbReference type="ARBA" id="ARBA00022723"/>
    </source>
</evidence>
<reference evidence="7 8" key="1">
    <citation type="submission" date="2018-08" db="EMBL/GenBank/DDBJ databases">
        <title>Mucilaginibacter sp. MYSH2.</title>
        <authorList>
            <person name="Seo T."/>
        </authorList>
    </citation>
    <scope>NUCLEOTIDE SEQUENCE [LARGE SCALE GENOMIC DNA]</scope>
    <source>
        <strain evidence="7 8">MYSH2</strain>
    </source>
</reference>
<evidence type="ECO:0000256" key="5">
    <source>
        <dbReference type="ARBA" id="ARBA00022842"/>
    </source>
</evidence>
<dbReference type="InterPro" id="IPR000092">
    <property type="entry name" value="Polyprenyl_synt"/>
</dbReference>
<dbReference type="OrthoDB" id="9805316at2"/>
<evidence type="ECO:0000256" key="1">
    <source>
        <dbReference type="ARBA" id="ARBA00001946"/>
    </source>
</evidence>
<dbReference type="AlphaFoldDB" id="A0A372NXH1"/>
<dbReference type="GO" id="GO:0046872">
    <property type="term" value="F:metal ion binding"/>
    <property type="evidence" value="ECO:0007669"/>
    <property type="project" value="UniProtKB-KW"/>
</dbReference>
<dbReference type="InterPro" id="IPR008949">
    <property type="entry name" value="Isoprenoid_synthase_dom_sf"/>
</dbReference>
<comment type="similarity">
    <text evidence="2 6">Belongs to the FPP/GGPP synthase family.</text>
</comment>
<dbReference type="SUPFAM" id="SSF48576">
    <property type="entry name" value="Terpenoid synthases"/>
    <property type="match status" value="1"/>
</dbReference>
<sequence length="324" mass="36363">MRPLDELQSLIANSVAELKFPEYPAELYEPIQYILALGGKRMRPALLLMACDLFGGDVNEAMPPALAIEVFHNFTLMHDDIMDNAPKRRGKTTVHEKWNSNVAILSGDVMLIEGYKLMMQVREDILRTVLDIFNDTAVGVCEGQQLDMTFETNIDISIEEYINMIRLKTAVVLGGALKIGALIGNADMKDADLLSEFGINLGVAFQLQDDILDVYGDPEKFGKQVGGDIISNKKTYLLIKALELVEGADAQELDQWVTYKDFDPTEKVAAVTKIYNKANIRHYAETEMHAYADKAFAALDKLNLPEENKQYLRDFADGLLVREY</sequence>
<evidence type="ECO:0000256" key="6">
    <source>
        <dbReference type="RuleBase" id="RU004466"/>
    </source>
</evidence>
<dbReference type="InterPro" id="IPR033749">
    <property type="entry name" value="Polyprenyl_synt_CS"/>
</dbReference>
<name>A0A372NXH1_9SPHI</name>
<keyword evidence="4" id="KW-0479">Metal-binding</keyword>
<accession>A0A372NXH1</accession>
<organism evidence="7 8">
    <name type="scientific">Mucilaginibacter conchicola</name>
    <dbReference type="NCBI Taxonomy" id="2303333"/>
    <lineage>
        <taxon>Bacteria</taxon>
        <taxon>Pseudomonadati</taxon>
        <taxon>Bacteroidota</taxon>
        <taxon>Sphingobacteriia</taxon>
        <taxon>Sphingobacteriales</taxon>
        <taxon>Sphingobacteriaceae</taxon>
        <taxon>Mucilaginibacter</taxon>
    </lineage>
</organism>
<dbReference type="Proteomes" id="UP000264217">
    <property type="component" value="Unassembled WGS sequence"/>
</dbReference>
<dbReference type="EMBL" id="QWDC01000001">
    <property type="protein sequence ID" value="RFZ94369.1"/>
    <property type="molecule type" value="Genomic_DNA"/>
</dbReference>
<protein>
    <submittedName>
        <fullName evidence="7">Polyprenyl synthetase family protein</fullName>
    </submittedName>
</protein>